<dbReference type="InterPro" id="IPR050992">
    <property type="entry name" value="CheZ_family_phosphatases"/>
</dbReference>
<evidence type="ECO:0000313" key="4">
    <source>
        <dbReference type="EMBL" id="MBU3803457.1"/>
    </source>
</evidence>
<dbReference type="AlphaFoldDB" id="A0A9E2KB56"/>
<dbReference type="GO" id="GO:0006935">
    <property type="term" value="P:chemotaxis"/>
    <property type="evidence" value="ECO:0007669"/>
    <property type="project" value="UniProtKB-KW"/>
</dbReference>
<evidence type="ECO:0000313" key="5">
    <source>
        <dbReference type="Proteomes" id="UP000824229"/>
    </source>
</evidence>
<dbReference type="InterPro" id="IPR007597">
    <property type="entry name" value="CheC"/>
</dbReference>
<dbReference type="Proteomes" id="UP000824229">
    <property type="component" value="Unassembled WGS sequence"/>
</dbReference>
<dbReference type="Pfam" id="PF04509">
    <property type="entry name" value="CheC"/>
    <property type="match status" value="2"/>
</dbReference>
<dbReference type="GO" id="GO:0016787">
    <property type="term" value="F:hydrolase activity"/>
    <property type="evidence" value="ECO:0007669"/>
    <property type="project" value="UniProtKB-KW"/>
</dbReference>
<feature type="non-terminal residue" evidence="4">
    <location>
        <position position="180"/>
    </location>
</feature>
<evidence type="ECO:0000256" key="2">
    <source>
        <dbReference type="ARBA" id="ARBA00022801"/>
    </source>
</evidence>
<reference evidence="4" key="2">
    <citation type="submission" date="2021-04" db="EMBL/GenBank/DDBJ databases">
        <authorList>
            <person name="Gilroy R."/>
        </authorList>
    </citation>
    <scope>NUCLEOTIDE SEQUENCE</scope>
    <source>
        <strain evidence="4">B5-657</strain>
    </source>
</reference>
<dbReference type="PANTHER" id="PTHR43693">
    <property type="entry name" value="PROTEIN PHOSPHATASE CHEZ"/>
    <property type="match status" value="1"/>
</dbReference>
<feature type="domain" description="CheC-like protein" evidence="3">
    <location>
        <begin position="13"/>
        <end position="44"/>
    </location>
</feature>
<dbReference type="InterPro" id="IPR028976">
    <property type="entry name" value="CheC-like_sf"/>
</dbReference>
<dbReference type="Gene3D" id="3.40.1550.10">
    <property type="entry name" value="CheC-like"/>
    <property type="match status" value="1"/>
</dbReference>
<comment type="caution">
    <text evidence="4">The sequence shown here is derived from an EMBL/GenBank/DDBJ whole genome shotgun (WGS) entry which is preliminary data.</text>
</comment>
<organism evidence="4 5">
    <name type="scientific">Candidatus Cellulosilyticum pullistercoris</name>
    <dbReference type="NCBI Taxonomy" id="2838521"/>
    <lineage>
        <taxon>Bacteria</taxon>
        <taxon>Bacillati</taxon>
        <taxon>Bacillota</taxon>
        <taxon>Clostridia</taxon>
        <taxon>Lachnospirales</taxon>
        <taxon>Cellulosilyticaceae</taxon>
        <taxon>Cellulosilyticum</taxon>
    </lineage>
</organism>
<keyword evidence="2" id="KW-0378">Hydrolase</keyword>
<sequence>MSEHSYQNITDEEIDMLREAGNIASGNAMTSLSKLIDSRLDMNVVQVRIESIQELPEVLGGAEEVIAGMLINVFGDLNAMLLFAFETESAIGLVNRILGKQLKELEEFDEIDHSVLCETGNILAGSYLSALNTLTGLKLNVSTPQIAIDMAGAILSYPAIEFVCNDNKMLFIETVARDVT</sequence>
<evidence type="ECO:0000256" key="1">
    <source>
        <dbReference type="ARBA" id="ARBA00022500"/>
    </source>
</evidence>
<gene>
    <name evidence="4" type="ORF">H9872_01685</name>
</gene>
<reference evidence="4" key="1">
    <citation type="journal article" date="2021" name="PeerJ">
        <title>Extensive microbial diversity within the chicken gut microbiome revealed by metagenomics and culture.</title>
        <authorList>
            <person name="Gilroy R."/>
            <person name="Ravi A."/>
            <person name="Getino M."/>
            <person name="Pursley I."/>
            <person name="Horton D.L."/>
            <person name="Alikhan N.F."/>
            <person name="Baker D."/>
            <person name="Gharbi K."/>
            <person name="Hall N."/>
            <person name="Watson M."/>
            <person name="Adriaenssens E.M."/>
            <person name="Foster-Nyarko E."/>
            <person name="Jarju S."/>
            <person name="Secka A."/>
            <person name="Antonio M."/>
            <person name="Oren A."/>
            <person name="Chaudhuri R.R."/>
            <person name="La Ragione R."/>
            <person name="Hildebrand F."/>
            <person name="Pallen M.J."/>
        </authorList>
    </citation>
    <scope>NUCLEOTIDE SEQUENCE</scope>
    <source>
        <strain evidence="4">B5-657</strain>
    </source>
</reference>
<dbReference type="PANTHER" id="PTHR43693:SF1">
    <property type="entry name" value="PROTEIN PHOSPHATASE CHEZ"/>
    <property type="match status" value="1"/>
</dbReference>
<name>A0A9E2KB56_9FIRM</name>
<dbReference type="EMBL" id="JAHLFQ010000029">
    <property type="protein sequence ID" value="MBU3803457.1"/>
    <property type="molecule type" value="Genomic_DNA"/>
</dbReference>
<accession>A0A9E2KB56</accession>
<feature type="domain" description="CheC-like protein" evidence="3">
    <location>
        <begin position="114"/>
        <end position="146"/>
    </location>
</feature>
<keyword evidence="1" id="KW-0145">Chemotaxis</keyword>
<proteinExistence type="predicted"/>
<dbReference type="SUPFAM" id="SSF103039">
    <property type="entry name" value="CheC-like"/>
    <property type="match status" value="1"/>
</dbReference>
<dbReference type="CDD" id="cd17909">
    <property type="entry name" value="CheC_ClassI"/>
    <property type="match status" value="1"/>
</dbReference>
<protein>
    <submittedName>
        <fullName evidence="4">Chemotaxis protein CheC</fullName>
    </submittedName>
</protein>
<evidence type="ECO:0000259" key="3">
    <source>
        <dbReference type="Pfam" id="PF04509"/>
    </source>
</evidence>